<protein>
    <submittedName>
        <fullName evidence="1">Hemophore-related protein</fullName>
    </submittedName>
</protein>
<dbReference type="EMBL" id="CP038799">
    <property type="protein sequence ID" value="QIV84168.1"/>
    <property type="molecule type" value="Genomic_DNA"/>
</dbReference>
<dbReference type="InterPro" id="IPR032407">
    <property type="entry name" value="MHB"/>
</dbReference>
<evidence type="ECO:0000313" key="2">
    <source>
        <dbReference type="Proteomes" id="UP000501849"/>
    </source>
</evidence>
<dbReference type="InterPro" id="IPR038378">
    <property type="entry name" value="MHB_sf"/>
</dbReference>
<accession>A0A6H0S9Y5</accession>
<name>A0A6H0S9Y5_9MYCO</name>
<organism evidence="1 2">
    <name type="scientific">Mycolicibacterium frederiksbergense</name>
    <dbReference type="NCBI Taxonomy" id="117567"/>
    <lineage>
        <taxon>Bacteria</taxon>
        <taxon>Bacillati</taxon>
        <taxon>Actinomycetota</taxon>
        <taxon>Actinomycetes</taxon>
        <taxon>Mycobacteriales</taxon>
        <taxon>Mycobacteriaceae</taxon>
        <taxon>Mycolicibacterium</taxon>
    </lineage>
</organism>
<gene>
    <name evidence="1" type="ORF">EXE63_27265</name>
</gene>
<dbReference type="GO" id="GO:0020037">
    <property type="term" value="F:heme binding"/>
    <property type="evidence" value="ECO:0007669"/>
    <property type="project" value="InterPro"/>
</dbReference>
<reference evidence="1 2" key="1">
    <citation type="submission" date="2019-04" db="EMBL/GenBank/DDBJ databases">
        <title>Draft, Whole-Genome Sequence of the Anthracene-degrading Mycobacterium frederiksbergense LB501T, Isolated from a Polycyclic Aromatic Hydrocarbon (PAH)-Contaminated Soil.</title>
        <authorList>
            <person name="Augelletti F."/>
        </authorList>
    </citation>
    <scope>NUCLEOTIDE SEQUENCE [LARGE SCALE GENOMIC DNA]</scope>
    <source>
        <strain evidence="1 2">LB 501T</strain>
    </source>
</reference>
<dbReference type="AlphaFoldDB" id="A0A6H0S9Y5"/>
<dbReference type="Gene3D" id="1.20.20.20">
    <property type="entry name" value="Haemophore, haem-binding domain"/>
    <property type="match status" value="1"/>
</dbReference>
<keyword evidence="2" id="KW-1185">Reference proteome</keyword>
<dbReference type="NCBIfam" id="TIGR04529">
    <property type="entry name" value="MTB_hemophore"/>
    <property type="match status" value="1"/>
</dbReference>
<proteinExistence type="predicted"/>
<dbReference type="KEGG" id="mfre:EXE63_27265"/>
<sequence length="153" mass="16814">MRQTPLLLQWSEDVKCTPIPTRKKPTDMTFSHPAVRVLAGFTAAAAATLALASSAAAEPSGKLIETTCSYQQVDAALQAEAPQLADRLHSRPEAQSKVQELLALPVPERRDRVQGFLDRNPDVRAAVERRRSTPEGQETVAKLNRIAETCHNY</sequence>
<evidence type="ECO:0000313" key="1">
    <source>
        <dbReference type="EMBL" id="QIV84168.1"/>
    </source>
</evidence>
<dbReference type="Proteomes" id="UP000501849">
    <property type="component" value="Chromosome"/>
</dbReference>